<organism evidence="1 2">
    <name type="scientific">Vibrio parahaemolyticus</name>
    <dbReference type="NCBI Taxonomy" id="670"/>
    <lineage>
        <taxon>Bacteria</taxon>
        <taxon>Pseudomonadati</taxon>
        <taxon>Pseudomonadota</taxon>
        <taxon>Gammaproteobacteria</taxon>
        <taxon>Vibrionales</taxon>
        <taxon>Vibrionaceae</taxon>
        <taxon>Vibrio</taxon>
    </lineage>
</organism>
<accession>A0AAW8PXP8</accession>
<reference evidence="1" key="1">
    <citation type="submission" date="2023-06" db="EMBL/GenBank/DDBJ databases">
        <title>Genomic Diversity of Vibrio spp. and Metagenomic Analysis of Pathogens in Florida Gulf Coastal Waters Following Hurricane Ian.</title>
        <authorList>
            <person name="Brumfield K.D."/>
        </authorList>
    </citation>
    <scope>NUCLEOTIDE SEQUENCE</scope>
    <source>
        <strain evidence="1">WBS2B-138</strain>
    </source>
</reference>
<evidence type="ECO:0000313" key="2">
    <source>
        <dbReference type="Proteomes" id="UP001253193"/>
    </source>
</evidence>
<dbReference type="Proteomes" id="UP001253193">
    <property type="component" value="Unassembled WGS sequence"/>
</dbReference>
<comment type="caution">
    <text evidence="1">The sequence shown here is derived from an EMBL/GenBank/DDBJ whole genome shotgun (WGS) entry which is preliminary data.</text>
</comment>
<dbReference type="EMBL" id="JAUHGG010000003">
    <property type="protein sequence ID" value="MDS1820991.1"/>
    <property type="molecule type" value="Genomic_DNA"/>
</dbReference>
<dbReference type="RefSeq" id="WP_311019782.1">
    <property type="nucleotide sequence ID" value="NZ_JAUHGG010000003.1"/>
</dbReference>
<proteinExistence type="predicted"/>
<gene>
    <name evidence="1" type="ORF">QX249_10005</name>
</gene>
<protein>
    <submittedName>
        <fullName evidence="1">Uncharacterized protein</fullName>
    </submittedName>
</protein>
<name>A0AAW8PXP8_VIBPH</name>
<sequence>MNQTTTQSPFLSSNLMQELTLPSVVHLDQKYLTLPININGKQHIVFVSEQAICIDSETIIEFADAITNKTPDISVMQSNTVQLASSNGWQFGVPNEFWATVSYNNNQIECVVKDRFNKLVVESETSGLIEF</sequence>
<evidence type="ECO:0000313" key="1">
    <source>
        <dbReference type="EMBL" id="MDS1820991.1"/>
    </source>
</evidence>
<dbReference type="AlphaFoldDB" id="A0AAW8PXP8"/>